<dbReference type="Gene3D" id="3.30.429.10">
    <property type="entry name" value="Macrophage Migration Inhibitory Factor"/>
    <property type="match status" value="1"/>
</dbReference>
<protein>
    <submittedName>
        <fullName evidence="1">5-carboxymethyl-2-hydroxymuconate Delta-isomerase</fullName>
    </submittedName>
</protein>
<accession>A0A9E8LWN9</accession>
<proteinExistence type="predicted"/>
<organism evidence="1 2">
    <name type="scientific">Fervidibacillus albus</name>
    <dbReference type="NCBI Taxonomy" id="2980026"/>
    <lineage>
        <taxon>Bacteria</taxon>
        <taxon>Bacillati</taxon>
        <taxon>Bacillota</taxon>
        <taxon>Bacilli</taxon>
        <taxon>Bacillales</taxon>
        <taxon>Bacillaceae</taxon>
        <taxon>Fervidibacillus</taxon>
    </lineage>
</organism>
<evidence type="ECO:0000313" key="2">
    <source>
        <dbReference type="Proteomes" id="UP001164718"/>
    </source>
</evidence>
<dbReference type="KEGG" id="faf:OE104_06410"/>
<name>A0A9E8LWN9_9BACI</name>
<dbReference type="EMBL" id="CP106878">
    <property type="protein sequence ID" value="WAA10941.1"/>
    <property type="molecule type" value="Genomic_DNA"/>
</dbReference>
<dbReference type="SUPFAM" id="SSF55331">
    <property type="entry name" value="Tautomerase/MIF"/>
    <property type="match status" value="1"/>
</dbReference>
<dbReference type="InterPro" id="IPR014347">
    <property type="entry name" value="Tautomerase/MIF_sf"/>
</dbReference>
<keyword evidence="2" id="KW-1185">Reference proteome</keyword>
<dbReference type="GO" id="GO:0008704">
    <property type="term" value="F:5-carboxymethyl-2-hydroxymuconate delta-isomerase activity"/>
    <property type="evidence" value="ECO:0007669"/>
    <property type="project" value="InterPro"/>
</dbReference>
<gene>
    <name evidence="1" type="ORF">OE104_06410</name>
</gene>
<dbReference type="AlphaFoldDB" id="A0A9E8LWN9"/>
<dbReference type="PANTHER" id="PTHR37950">
    <property type="entry name" value="4-HYDROXYPHENYLACETATE CATABOLISM PROTEIN"/>
    <property type="match status" value="1"/>
</dbReference>
<dbReference type="PANTHER" id="PTHR37950:SF1">
    <property type="entry name" value="4-HYDROXYPHENYLACETATE CATABOLISM PROTEIN"/>
    <property type="match status" value="1"/>
</dbReference>
<dbReference type="Pfam" id="PF02962">
    <property type="entry name" value="CHMI"/>
    <property type="match status" value="1"/>
</dbReference>
<dbReference type="InterPro" id="IPR004220">
    <property type="entry name" value="5-COMe_2-OHmuconate_Isoase"/>
</dbReference>
<dbReference type="RefSeq" id="WP_275418753.1">
    <property type="nucleotide sequence ID" value="NZ_CP106878.1"/>
</dbReference>
<reference evidence="1" key="1">
    <citation type="submission" date="2022-09" db="EMBL/GenBank/DDBJ databases">
        <title>Complete Genomes of Fervidibacillus albus and Fervidibacillus halotolerans isolated from tidal flat sediments.</title>
        <authorList>
            <person name="Kwon K.K."/>
            <person name="Yang S.-H."/>
            <person name="Park M.J."/>
            <person name="Oh H.-M."/>
        </authorList>
    </citation>
    <scope>NUCLEOTIDE SEQUENCE</scope>
    <source>
        <strain evidence="1">MEBiC13591</strain>
    </source>
</reference>
<dbReference type="CDD" id="cd00580">
    <property type="entry name" value="CHMI"/>
    <property type="match status" value="1"/>
</dbReference>
<evidence type="ECO:0000313" key="1">
    <source>
        <dbReference type="EMBL" id="WAA10941.1"/>
    </source>
</evidence>
<dbReference type="Proteomes" id="UP001164718">
    <property type="component" value="Chromosome"/>
</dbReference>
<sequence length="136" mass="16122">MPHFILEYTDNIKEEVDIPSLLKKVNRILLTFPDLIPIGGLRSRAIELKDYVVADGTEDDAFIHATLKIGKGRTEEQRTKIADAVFTQMKEHLKDLYDRRPLAVSMEVYEFNYPTYKWNNIHHRYDERKRTKDRNE</sequence>